<gene>
    <name evidence="3" type="ORF">HNR09_002576</name>
</gene>
<accession>A0A7Z0GNI8</accession>
<dbReference type="RefSeq" id="WP_246348838.1">
    <property type="nucleotide sequence ID" value="NZ_BAAALL010000001.1"/>
</dbReference>
<protein>
    <recommendedName>
        <fullName evidence="2">LysM domain-containing protein</fullName>
    </recommendedName>
</protein>
<keyword evidence="1" id="KW-0812">Transmembrane</keyword>
<feature type="domain" description="LysM" evidence="2">
    <location>
        <begin position="83"/>
        <end position="132"/>
    </location>
</feature>
<keyword evidence="4" id="KW-1185">Reference proteome</keyword>
<reference evidence="3 4" key="1">
    <citation type="submission" date="2020-07" db="EMBL/GenBank/DDBJ databases">
        <title>Sequencing the genomes of 1000 actinobacteria strains.</title>
        <authorList>
            <person name="Klenk H.-P."/>
        </authorList>
    </citation>
    <scope>NUCLEOTIDE SEQUENCE [LARGE SCALE GENOMIC DNA]</scope>
    <source>
        <strain evidence="3 4">DSM 15475</strain>
    </source>
</reference>
<evidence type="ECO:0000259" key="2">
    <source>
        <dbReference type="PROSITE" id="PS51782"/>
    </source>
</evidence>
<sequence>MRHSHTSFTARPVSGAAHASGPLASVALGRPGMTLTRRGRLLLIGLPALTLLAAALVGLALLAGSFANMAQASSQEPAGVEAVEVTVAPGDTLWSVASELDSGEDVQVLIGQIAELNGLSSSELHPGQTLHVPVLD</sequence>
<dbReference type="Gene3D" id="3.10.350.10">
    <property type="entry name" value="LysM domain"/>
    <property type="match status" value="1"/>
</dbReference>
<dbReference type="Pfam" id="PF01476">
    <property type="entry name" value="LysM"/>
    <property type="match status" value="1"/>
</dbReference>
<dbReference type="InterPro" id="IPR036779">
    <property type="entry name" value="LysM_dom_sf"/>
</dbReference>
<comment type="caution">
    <text evidence="3">The sequence shown here is derived from an EMBL/GenBank/DDBJ whole genome shotgun (WGS) entry which is preliminary data.</text>
</comment>
<dbReference type="SUPFAM" id="SSF54106">
    <property type="entry name" value="LysM domain"/>
    <property type="match status" value="1"/>
</dbReference>
<dbReference type="InterPro" id="IPR018392">
    <property type="entry name" value="LysM"/>
</dbReference>
<dbReference type="EMBL" id="JACCFY010000001">
    <property type="protein sequence ID" value="NYJ79165.1"/>
    <property type="molecule type" value="Genomic_DNA"/>
</dbReference>
<name>A0A7Z0GNI8_9MICC</name>
<keyword evidence="1" id="KW-0472">Membrane</keyword>
<feature type="transmembrane region" description="Helical" evidence="1">
    <location>
        <begin position="41"/>
        <end position="67"/>
    </location>
</feature>
<dbReference type="Proteomes" id="UP000535437">
    <property type="component" value="Unassembled WGS sequence"/>
</dbReference>
<organism evidence="3 4">
    <name type="scientific">Nesterenkonia xinjiangensis</name>
    <dbReference type="NCBI Taxonomy" id="225327"/>
    <lineage>
        <taxon>Bacteria</taxon>
        <taxon>Bacillati</taxon>
        <taxon>Actinomycetota</taxon>
        <taxon>Actinomycetes</taxon>
        <taxon>Micrococcales</taxon>
        <taxon>Micrococcaceae</taxon>
        <taxon>Nesterenkonia</taxon>
    </lineage>
</organism>
<dbReference type="PROSITE" id="PS51782">
    <property type="entry name" value="LYSM"/>
    <property type="match status" value="1"/>
</dbReference>
<evidence type="ECO:0000313" key="4">
    <source>
        <dbReference type="Proteomes" id="UP000535437"/>
    </source>
</evidence>
<keyword evidence="1" id="KW-1133">Transmembrane helix</keyword>
<dbReference type="CDD" id="cd00118">
    <property type="entry name" value="LysM"/>
    <property type="match status" value="1"/>
</dbReference>
<proteinExistence type="predicted"/>
<evidence type="ECO:0000313" key="3">
    <source>
        <dbReference type="EMBL" id="NYJ79165.1"/>
    </source>
</evidence>
<dbReference type="AlphaFoldDB" id="A0A7Z0GNI8"/>
<evidence type="ECO:0000256" key="1">
    <source>
        <dbReference type="SAM" id="Phobius"/>
    </source>
</evidence>
<dbReference type="SMART" id="SM00257">
    <property type="entry name" value="LysM"/>
    <property type="match status" value="1"/>
</dbReference>